<accession>A0A919V2M9</accession>
<dbReference type="Proteomes" id="UP000655287">
    <property type="component" value="Unassembled WGS sequence"/>
</dbReference>
<dbReference type="AlphaFoldDB" id="A0A919V2M9"/>
<reference evidence="2" key="1">
    <citation type="submission" date="2021-01" db="EMBL/GenBank/DDBJ databases">
        <title>Whole genome shotgun sequence of Sphaerisporangium rufum NBRC 109079.</title>
        <authorList>
            <person name="Komaki H."/>
            <person name="Tamura T."/>
        </authorList>
    </citation>
    <scope>NUCLEOTIDE SEQUENCE</scope>
    <source>
        <strain evidence="2">NBRC 109079</strain>
    </source>
</reference>
<dbReference type="EMBL" id="BOOU01000006">
    <property type="protein sequence ID" value="GII75450.1"/>
    <property type="molecule type" value="Genomic_DNA"/>
</dbReference>
<gene>
    <name evidence="2" type="ORF">Sru01_04320</name>
</gene>
<keyword evidence="3" id="KW-1185">Reference proteome</keyword>
<proteinExistence type="predicted"/>
<feature type="region of interest" description="Disordered" evidence="1">
    <location>
        <begin position="49"/>
        <end position="69"/>
    </location>
</feature>
<name>A0A919V2M9_9ACTN</name>
<evidence type="ECO:0000256" key="1">
    <source>
        <dbReference type="SAM" id="MobiDB-lite"/>
    </source>
</evidence>
<sequence length="69" mass="7729">MARAWTCKVTVRSPPRTCPTSSPLSYIREGDLPTVQELDRLGRHLLLESRTDAGAAGPTGRRRDVRPWL</sequence>
<organism evidence="2 3">
    <name type="scientific">Sphaerisporangium rufum</name>
    <dbReference type="NCBI Taxonomy" id="1381558"/>
    <lineage>
        <taxon>Bacteria</taxon>
        <taxon>Bacillati</taxon>
        <taxon>Actinomycetota</taxon>
        <taxon>Actinomycetes</taxon>
        <taxon>Streptosporangiales</taxon>
        <taxon>Streptosporangiaceae</taxon>
        <taxon>Sphaerisporangium</taxon>
    </lineage>
</organism>
<evidence type="ECO:0000313" key="2">
    <source>
        <dbReference type="EMBL" id="GII75450.1"/>
    </source>
</evidence>
<protein>
    <submittedName>
        <fullName evidence="2">Uncharacterized protein</fullName>
    </submittedName>
</protein>
<comment type="caution">
    <text evidence="2">The sequence shown here is derived from an EMBL/GenBank/DDBJ whole genome shotgun (WGS) entry which is preliminary data.</text>
</comment>
<evidence type="ECO:0000313" key="3">
    <source>
        <dbReference type="Proteomes" id="UP000655287"/>
    </source>
</evidence>